<dbReference type="Proteomes" id="UP000281904">
    <property type="component" value="Chromosome"/>
</dbReference>
<dbReference type="SUPFAM" id="SSF46689">
    <property type="entry name" value="Homeodomain-like"/>
    <property type="match status" value="1"/>
</dbReference>
<dbReference type="GO" id="GO:0000976">
    <property type="term" value="F:transcription cis-regulatory region binding"/>
    <property type="evidence" value="ECO:0007669"/>
    <property type="project" value="TreeGrafter"/>
</dbReference>
<dbReference type="PANTHER" id="PTHR47894:SF4">
    <property type="entry name" value="HTH-TYPE TRANSCRIPTIONAL REGULATOR GADX"/>
    <property type="match status" value="1"/>
</dbReference>
<dbReference type="AlphaFoldDB" id="A0A3S4WPC5"/>
<dbReference type="GO" id="GO:0003700">
    <property type="term" value="F:DNA-binding transcription factor activity"/>
    <property type="evidence" value="ECO:0007669"/>
    <property type="project" value="InterPro"/>
</dbReference>
<evidence type="ECO:0000313" key="5">
    <source>
        <dbReference type="EMBL" id="VEI62264.1"/>
    </source>
</evidence>
<dbReference type="SMART" id="SM00342">
    <property type="entry name" value="HTH_ARAC"/>
    <property type="match status" value="1"/>
</dbReference>
<feature type="domain" description="HTH araC/xylS-type" evidence="4">
    <location>
        <begin position="251"/>
        <end position="349"/>
    </location>
</feature>
<dbReference type="EMBL" id="LR134493">
    <property type="protein sequence ID" value="VEI62264.1"/>
    <property type="molecule type" value="Genomic_DNA"/>
</dbReference>
<proteinExistence type="predicted"/>
<dbReference type="InterPro" id="IPR032687">
    <property type="entry name" value="AraC-type_N"/>
</dbReference>
<dbReference type="InterPro" id="IPR018060">
    <property type="entry name" value="HTH_AraC"/>
</dbReference>
<gene>
    <name evidence="5" type="primary">rhaS_1</name>
    <name evidence="5" type="ORF">NCTC10036_01016</name>
</gene>
<sequence>MTMMQSDSALSALSGAVGGNRGVLSAAATGLSDFIGSQGGDVDRIFGISGIDPENLSCPTLSLDLVSYCRVMEEAAHLAVCDNFGLYYGQQFRPQSLGLIGYIGLCSATLEQALRNLVSAFPFHQHNTLIQLTERHDSWQLDYQVRHGAILSRRQDAELTLGMFLNLIRRAAGKHWAPREVHFEHPRPEQWHEHCKVFDAPVYFEQPFNSMIINKADVARKMPDHDPMLLLVMQDAIRRLSAGPVSQCCVHLTRTGIQLQLVNGEPSLEAVAEKQGLSAWSLQRRLREENTSFSAQVDQVRKEMAIHYLRQQHLSVSEMALLLGYSEVSAFSRAFRRWFGCSPRHYRQSRVG</sequence>
<keyword evidence="2" id="KW-0238">DNA-binding</keyword>
<dbReference type="Pfam" id="PF12625">
    <property type="entry name" value="Arabinose_bd"/>
    <property type="match status" value="1"/>
</dbReference>
<dbReference type="InterPro" id="IPR009057">
    <property type="entry name" value="Homeodomain-like_sf"/>
</dbReference>
<reference evidence="5 6" key="1">
    <citation type="submission" date="2018-12" db="EMBL/GenBank/DDBJ databases">
        <authorList>
            <consortium name="Pathogen Informatics"/>
        </authorList>
    </citation>
    <scope>NUCLEOTIDE SEQUENCE [LARGE SCALE GENOMIC DNA]</scope>
    <source>
        <strain evidence="5 6">NCTC10036</strain>
    </source>
</reference>
<dbReference type="PROSITE" id="PS01124">
    <property type="entry name" value="HTH_ARAC_FAMILY_2"/>
    <property type="match status" value="1"/>
</dbReference>
<evidence type="ECO:0000313" key="6">
    <source>
        <dbReference type="Proteomes" id="UP000281904"/>
    </source>
</evidence>
<dbReference type="Pfam" id="PF12833">
    <property type="entry name" value="HTH_18"/>
    <property type="match status" value="1"/>
</dbReference>
<evidence type="ECO:0000256" key="3">
    <source>
        <dbReference type="ARBA" id="ARBA00023163"/>
    </source>
</evidence>
<dbReference type="InterPro" id="IPR020449">
    <property type="entry name" value="Tscrpt_reg_AraC-type_HTH"/>
</dbReference>
<protein>
    <submittedName>
        <fullName evidence="5">L-rhamnose operon regulatory protein rhaS</fullName>
    </submittedName>
</protein>
<dbReference type="PRINTS" id="PR00032">
    <property type="entry name" value="HTHARAC"/>
</dbReference>
<evidence type="ECO:0000256" key="2">
    <source>
        <dbReference type="ARBA" id="ARBA00023125"/>
    </source>
</evidence>
<organism evidence="5 6">
    <name type="scientific">Serratia rubidaea</name>
    <name type="common">Serratia marinorubra</name>
    <dbReference type="NCBI Taxonomy" id="61652"/>
    <lineage>
        <taxon>Bacteria</taxon>
        <taxon>Pseudomonadati</taxon>
        <taxon>Pseudomonadota</taxon>
        <taxon>Gammaproteobacteria</taxon>
        <taxon>Enterobacterales</taxon>
        <taxon>Yersiniaceae</taxon>
        <taxon>Serratia</taxon>
    </lineage>
</organism>
<dbReference type="PANTHER" id="PTHR47894">
    <property type="entry name" value="HTH-TYPE TRANSCRIPTIONAL REGULATOR GADX"/>
    <property type="match status" value="1"/>
</dbReference>
<evidence type="ECO:0000256" key="1">
    <source>
        <dbReference type="ARBA" id="ARBA00023015"/>
    </source>
</evidence>
<evidence type="ECO:0000259" key="4">
    <source>
        <dbReference type="PROSITE" id="PS01124"/>
    </source>
</evidence>
<dbReference type="Gene3D" id="1.10.10.60">
    <property type="entry name" value="Homeodomain-like"/>
    <property type="match status" value="1"/>
</dbReference>
<name>A0A3S4WPC5_SERRU</name>
<keyword evidence="1" id="KW-0805">Transcription regulation</keyword>
<dbReference type="GO" id="GO:0005829">
    <property type="term" value="C:cytosol"/>
    <property type="evidence" value="ECO:0007669"/>
    <property type="project" value="TreeGrafter"/>
</dbReference>
<accession>A0A3S4WPC5</accession>
<keyword evidence="3" id="KW-0804">Transcription</keyword>